<proteinExistence type="predicted"/>
<feature type="region of interest" description="Disordered" evidence="1">
    <location>
        <begin position="1"/>
        <end position="39"/>
    </location>
</feature>
<name>S3CIN4_GLAL2</name>
<dbReference type="OrthoDB" id="5413827at2759"/>
<accession>S3CIN4</accession>
<dbReference type="RefSeq" id="XP_008088039.1">
    <property type="nucleotide sequence ID" value="XM_008089848.1"/>
</dbReference>
<dbReference type="PANTHER" id="PTHR38790:SF4">
    <property type="entry name" value="2EXR DOMAIN-CONTAINING PROTEIN"/>
    <property type="match status" value="1"/>
</dbReference>
<organism evidence="2 3">
    <name type="scientific">Glarea lozoyensis (strain ATCC 20868 / MF5171)</name>
    <dbReference type="NCBI Taxonomy" id="1116229"/>
    <lineage>
        <taxon>Eukaryota</taxon>
        <taxon>Fungi</taxon>
        <taxon>Dikarya</taxon>
        <taxon>Ascomycota</taxon>
        <taxon>Pezizomycotina</taxon>
        <taxon>Leotiomycetes</taxon>
        <taxon>Helotiales</taxon>
        <taxon>Helotiaceae</taxon>
        <taxon>Glarea</taxon>
    </lineage>
</organism>
<dbReference type="PANTHER" id="PTHR38790">
    <property type="entry name" value="2EXR DOMAIN-CONTAINING PROTEIN-RELATED"/>
    <property type="match status" value="1"/>
</dbReference>
<dbReference type="HOGENOM" id="CLU_754498_0_0_1"/>
<keyword evidence="3" id="KW-1185">Reference proteome</keyword>
<dbReference type="EMBL" id="KE145372">
    <property type="protein sequence ID" value="EPE25124.1"/>
    <property type="molecule type" value="Genomic_DNA"/>
</dbReference>
<dbReference type="Proteomes" id="UP000016922">
    <property type="component" value="Unassembled WGS sequence"/>
</dbReference>
<protein>
    <submittedName>
        <fullName evidence="2">Uncharacterized protein</fullName>
    </submittedName>
</protein>
<gene>
    <name evidence="2" type="ORF">GLAREA_11705</name>
</gene>
<dbReference type="AlphaFoldDB" id="S3CIN4"/>
<evidence type="ECO:0000313" key="2">
    <source>
        <dbReference type="EMBL" id="EPE25124.1"/>
    </source>
</evidence>
<dbReference type="GeneID" id="19470746"/>
<sequence length="367" mass="42597">MSEPSRPSEAPSTIKRKRRNKAAYKDESTKNRRQKRNNVQRYDAFTVKKATPFGGTEIARVDKQEGIHSQAWVNAIKPQPKSGFLCLPLELRNKIYIYALTDNATSPLLNPRKHGRFYRQTYPSINTEHFCSKLCYRALRPWEQFNEIAELPPDSVYHKSCQTIELYHILATLCSQTYLDVIGSGILYKISKFFFTSKYQLKNYVEFINPRFLPLLTHVCLTLPVHQKQISPFDKALFDALVKSLTLKKLEINIIVAWTLCIETFQQINKERIYRSAVRDEVLAKWASGRWEILADSGLQELIIRIRCPTKRVIRDKRSESFVADVRKRIGCGGEDDGPGKLEVYTGNLRFIEKRMIDEDFISLFGY</sequence>
<evidence type="ECO:0000313" key="3">
    <source>
        <dbReference type="Proteomes" id="UP000016922"/>
    </source>
</evidence>
<dbReference type="KEGG" id="glz:GLAREA_11705"/>
<reference evidence="2 3" key="1">
    <citation type="journal article" date="2013" name="BMC Genomics">
        <title>Genomics-driven discovery of the pneumocandin biosynthetic gene cluster in the fungus Glarea lozoyensis.</title>
        <authorList>
            <person name="Chen L."/>
            <person name="Yue Q."/>
            <person name="Zhang X."/>
            <person name="Xiang M."/>
            <person name="Wang C."/>
            <person name="Li S."/>
            <person name="Che Y."/>
            <person name="Ortiz-Lopez F.J."/>
            <person name="Bills G.F."/>
            <person name="Liu X."/>
            <person name="An Z."/>
        </authorList>
    </citation>
    <scope>NUCLEOTIDE SEQUENCE [LARGE SCALE GENOMIC DNA]</scope>
    <source>
        <strain evidence="3">ATCC 20868 / MF5171</strain>
    </source>
</reference>
<evidence type="ECO:0000256" key="1">
    <source>
        <dbReference type="SAM" id="MobiDB-lite"/>
    </source>
</evidence>